<dbReference type="OrthoDB" id="10556017at2759"/>
<name>A4RR74_OSTLU</name>
<keyword evidence="4" id="KW-1185">Reference proteome</keyword>
<feature type="region of interest" description="Disordered" evidence="2">
    <location>
        <begin position="433"/>
        <end position="506"/>
    </location>
</feature>
<gene>
    <name evidence="3" type="ORF">OSTLU_28915</name>
</gene>
<dbReference type="AlphaFoldDB" id="A4RR74"/>
<feature type="region of interest" description="Disordered" evidence="2">
    <location>
        <begin position="341"/>
        <end position="370"/>
    </location>
</feature>
<evidence type="ECO:0000313" key="3">
    <source>
        <dbReference type="EMBL" id="ABO93814.1"/>
    </source>
</evidence>
<accession>A4RR74</accession>
<organism evidence="3 4">
    <name type="scientific">Ostreococcus lucimarinus (strain CCE9901)</name>
    <dbReference type="NCBI Taxonomy" id="436017"/>
    <lineage>
        <taxon>Eukaryota</taxon>
        <taxon>Viridiplantae</taxon>
        <taxon>Chlorophyta</taxon>
        <taxon>Mamiellophyceae</taxon>
        <taxon>Mamiellales</taxon>
        <taxon>Bathycoccaceae</taxon>
        <taxon>Ostreococcus</taxon>
    </lineage>
</organism>
<dbReference type="OMA" id="EETISRW"/>
<dbReference type="RefSeq" id="XP_001415522.1">
    <property type="nucleotide sequence ID" value="XM_001415485.1"/>
</dbReference>
<proteinExistence type="predicted"/>
<feature type="compositionally biased region" description="Polar residues" evidence="2">
    <location>
        <begin position="341"/>
        <end position="351"/>
    </location>
</feature>
<evidence type="ECO:0000256" key="2">
    <source>
        <dbReference type="SAM" id="MobiDB-lite"/>
    </source>
</evidence>
<dbReference type="GeneID" id="4999886"/>
<evidence type="ECO:0000256" key="1">
    <source>
        <dbReference type="SAM" id="Coils"/>
    </source>
</evidence>
<feature type="coiled-coil region" evidence="1">
    <location>
        <begin position="61"/>
        <end position="189"/>
    </location>
</feature>
<feature type="region of interest" description="Disordered" evidence="2">
    <location>
        <begin position="26"/>
        <end position="53"/>
    </location>
</feature>
<dbReference type="HOGENOM" id="CLU_539061_0_0_1"/>
<dbReference type="EMBL" id="CP000581">
    <property type="protein sequence ID" value="ABO93814.1"/>
    <property type="molecule type" value="Genomic_DNA"/>
</dbReference>
<dbReference type="Gramene" id="ABO93814">
    <property type="protein sequence ID" value="ABO93814"/>
    <property type="gene ID" value="OSTLU_28915"/>
</dbReference>
<dbReference type="KEGG" id="olu:OSTLU_28915"/>
<reference evidence="3 4" key="1">
    <citation type="journal article" date="2007" name="Proc. Natl. Acad. Sci. U.S.A.">
        <title>The tiny eukaryote Ostreococcus provides genomic insights into the paradox of plankton speciation.</title>
        <authorList>
            <person name="Palenik B."/>
            <person name="Grimwood J."/>
            <person name="Aerts A."/>
            <person name="Rouze P."/>
            <person name="Salamov A."/>
            <person name="Putnam N."/>
            <person name="Dupont C."/>
            <person name="Jorgensen R."/>
            <person name="Derelle E."/>
            <person name="Rombauts S."/>
            <person name="Zhou K."/>
            <person name="Otillar R."/>
            <person name="Merchant S.S."/>
            <person name="Podell S."/>
            <person name="Gaasterland T."/>
            <person name="Napoli C."/>
            <person name="Gendler K."/>
            <person name="Manuell A."/>
            <person name="Tai V."/>
            <person name="Vallon O."/>
            <person name="Piganeau G."/>
            <person name="Jancek S."/>
            <person name="Heijde M."/>
            <person name="Jabbari K."/>
            <person name="Bowler C."/>
            <person name="Lohr M."/>
            <person name="Robbens S."/>
            <person name="Werner G."/>
            <person name="Dubchak I."/>
            <person name="Pazour G.J."/>
            <person name="Ren Q."/>
            <person name="Paulsen I."/>
            <person name="Delwiche C."/>
            <person name="Schmutz J."/>
            <person name="Rokhsar D."/>
            <person name="Van de Peer Y."/>
            <person name="Moreau H."/>
            <person name="Grigoriev I.V."/>
        </authorList>
    </citation>
    <scope>NUCLEOTIDE SEQUENCE [LARGE SCALE GENOMIC DNA]</scope>
    <source>
        <strain evidence="3 4">CCE9901</strain>
    </source>
</reference>
<sequence length="506" mass="56233">MNEVVTKGATLDLCADLIEREDEAMRAAGAGRRRATSSSETEREEDVPWGTPTKAAVERFAEELEVVLKEKENAVIGLEKTLASKREATLAFEQQRARAAQSEKALHFAEGEIVRLSKKVNELSKVLEGSRAESAQRWEKLKKVEKRLAEAQAKDEENLRALAMLRKDLQTERQMNKSKEAEISRLRDAFRDVSNGKKIENVGDEQNLKRIQDLEEKIVQLAVSVSKQSSASSVPRRSNERELNLLVHELAKEELKSRARADAAEQLVTTMRAELDSKTVEVITLRQHINTLDQKHPVRTISRGSLDSPRSVSVSLEEIDQNLQRSCDRAEQLCQRLSTVMSSGGASTGGYSQRMMETPLSVSSDRSEDKIRELQEALDDQSQRRDEAEKLAAKAASDASALRDLITAERIASAAAMMAESRGLTGAYVARGNTHNMSPSTSDVTSTPSRSPRPFQHTPRTTSSIFGGAPVGLSKELEEARRTANKERKRAEVAEETISRWSRLAD</sequence>
<evidence type="ECO:0000313" key="4">
    <source>
        <dbReference type="Proteomes" id="UP000001568"/>
    </source>
</evidence>
<feature type="compositionally biased region" description="Low complexity" evidence="2">
    <location>
        <begin position="438"/>
        <end position="454"/>
    </location>
</feature>
<feature type="compositionally biased region" description="Basic and acidic residues" evidence="2">
    <location>
        <begin position="475"/>
        <end position="493"/>
    </location>
</feature>
<keyword evidence="1" id="KW-0175">Coiled coil</keyword>
<dbReference type="Proteomes" id="UP000001568">
    <property type="component" value="Chromosome 1"/>
</dbReference>
<protein>
    <submittedName>
        <fullName evidence="3">Uncharacterized protein</fullName>
    </submittedName>
</protein>